<reference evidence="2" key="1">
    <citation type="submission" date="2020-01" db="EMBL/GenBank/DDBJ databases">
        <authorList>
            <consortium name="DOE Joint Genome Institute"/>
            <person name="Haridas S."/>
            <person name="Albert R."/>
            <person name="Binder M."/>
            <person name="Bloem J."/>
            <person name="Labutti K."/>
            <person name="Salamov A."/>
            <person name="Andreopoulos B."/>
            <person name="Baker S.E."/>
            <person name="Barry K."/>
            <person name="Bills G."/>
            <person name="Bluhm B.H."/>
            <person name="Cannon C."/>
            <person name="Castanera R."/>
            <person name="Culley D.E."/>
            <person name="Daum C."/>
            <person name="Ezra D."/>
            <person name="Gonzalez J.B."/>
            <person name="Henrissat B."/>
            <person name="Kuo A."/>
            <person name="Liang C."/>
            <person name="Lipzen A."/>
            <person name="Lutzoni F."/>
            <person name="Magnuson J."/>
            <person name="Mondo S."/>
            <person name="Nolan M."/>
            <person name="Ohm R."/>
            <person name="Pangilinan J."/>
            <person name="Park H.-J."/>
            <person name="Ramirez L."/>
            <person name="Alfaro M."/>
            <person name="Sun H."/>
            <person name="Tritt A."/>
            <person name="Yoshinaga Y."/>
            <person name="Zwiers L.-H."/>
            <person name="Turgeon B.G."/>
            <person name="Goodwin S.B."/>
            <person name="Spatafora J.W."/>
            <person name="Crous P.W."/>
            <person name="Grigoriev I.V."/>
        </authorList>
    </citation>
    <scope>NUCLEOTIDE SEQUENCE</scope>
    <source>
        <strain evidence="2">IPT5</strain>
    </source>
</reference>
<sequence length="365" mass="40260">MPQSWVPETTLRLENDHRCCGYAPSKRRKCRMPIGYDSVRRYTTVLDELSHQQPDAKQLEPLLERLAQYGLCARFHQYQLDDMVRTWSRRISAAYPPQTFRSQGPGEVIHGALISATTPMLPSPPVTPTRLNSPTTTPSSITIYPPERPDVEALQETIRPMQELLGATQQRLSLLEDTHSSIGSASDPPPVANSENSTRQSSITPSLPPSSRTVTRSPLPLSAHRSTTLATTPVPPSSTQSVTTSPIDTVTSVTVPLTSEVAPSATVESTPPQPCTRTHAHRLPIDEECSICYEADHLSTCEPSELVWCRSTCGRSVHKSCFDAWRTQCEKDGRELTCTMCRADWSADCGCEGCIIIHAQRRAIA</sequence>
<keyword evidence="3" id="KW-1185">Reference proteome</keyword>
<name>A0A6A7AR84_9PLEO</name>
<dbReference type="OrthoDB" id="8062037at2759"/>
<evidence type="ECO:0000256" key="1">
    <source>
        <dbReference type="SAM" id="MobiDB-lite"/>
    </source>
</evidence>
<feature type="compositionally biased region" description="Low complexity" evidence="1">
    <location>
        <begin position="133"/>
        <end position="145"/>
    </location>
</feature>
<protein>
    <recommendedName>
        <fullName evidence="4">RING-type domain-containing protein</fullName>
    </recommendedName>
</protein>
<feature type="compositionally biased region" description="Polar residues" evidence="1">
    <location>
        <begin position="193"/>
        <end position="216"/>
    </location>
</feature>
<evidence type="ECO:0000313" key="3">
    <source>
        <dbReference type="Proteomes" id="UP000799423"/>
    </source>
</evidence>
<feature type="compositionally biased region" description="Low complexity" evidence="1">
    <location>
        <begin position="237"/>
        <end position="246"/>
    </location>
</feature>
<dbReference type="InterPro" id="IPR039903">
    <property type="entry name" value="Zswim2"/>
</dbReference>
<dbReference type="PANTHER" id="PTHR21540">
    <property type="entry name" value="RING FINGER AND SWIM DOMAIN-CONTAINING PROTEIN 2"/>
    <property type="match status" value="1"/>
</dbReference>
<gene>
    <name evidence="2" type="ORF">T440DRAFT_376001</name>
</gene>
<dbReference type="GO" id="GO:0061630">
    <property type="term" value="F:ubiquitin protein ligase activity"/>
    <property type="evidence" value="ECO:0007669"/>
    <property type="project" value="InterPro"/>
</dbReference>
<evidence type="ECO:0000313" key="2">
    <source>
        <dbReference type="EMBL" id="KAF2844625.1"/>
    </source>
</evidence>
<dbReference type="AlphaFoldDB" id="A0A6A7AR84"/>
<dbReference type="EMBL" id="MU006369">
    <property type="protein sequence ID" value="KAF2844625.1"/>
    <property type="molecule type" value="Genomic_DNA"/>
</dbReference>
<feature type="non-terminal residue" evidence="2">
    <location>
        <position position="365"/>
    </location>
</feature>
<accession>A0A6A7AR84</accession>
<feature type="region of interest" description="Disordered" evidence="1">
    <location>
        <begin position="119"/>
        <end position="146"/>
    </location>
</feature>
<organism evidence="2 3">
    <name type="scientific">Plenodomus tracheiphilus IPT5</name>
    <dbReference type="NCBI Taxonomy" id="1408161"/>
    <lineage>
        <taxon>Eukaryota</taxon>
        <taxon>Fungi</taxon>
        <taxon>Dikarya</taxon>
        <taxon>Ascomycota</taxon>
        <taxon>Pezizomycotina</taxon>
        <taxon>Dothideomycetes</taxon>
        <taxon>Pleosporomycetidae</taxon>
        <taxon>Pleosporales</taxon>
        <taxon>Pleosporineae</taxon>
        <taxon>Leptosphaeriaceae</taxon>
        <taxon>Plenodomus</taxon>
    </lineage>
</organism>
<dbReference type="PANTHER" id="PTHR21540:SF0">
    <property type="entry name" value="PHD FAMILY PROTEIN"/>
    <property type="match status" value="1"/>
</dbReference>
<dbReference type="Proteomes" id="UP000799423">
    <property type="component" value="Unassembled WGS sequence"/>
</dbReference>
<evidence type="ECO:0008006" key="4">
    <source>
        <dbReference type="Google" id="ProtNLM"/>
    </source>
</evidence>
<proteinExistence type="predicted"/>
<feature type="region of interest" description="Disordered" evidence="1">
    <location>
        <begin position="179"/>
        <end position="247"/>
    </location>
</feature>